<comment type="pathway">
    <text evidence="1">Carbohydrate degradation; glycolysis; pyruvate from D-glyceraldehyde 3-phosphate: step 5/5.</text>
</comment>
<reference evidence="14" key="1">
    <citation type="submission" date="2018-06" db="EMBL/GenBank/DDBJ databases">
        <authorList>
            <person name="Zhirakovskaya E."/>
        </authorList>
    </citation>
    <scope>NUCLEOTIDE SEQUENCE</scope>
</reference>
<dbReference type="Pfam" id="PF02887">
    <property type="entry name" value="PK_C"/>
    <property type="match status" value="1"/>
</dbReference>
<dbReference type="GO" id="GO:0000287">
    <property type="term" value="F:magnesium ion binding"/>
    <property type="evidence" value="ECO:0007669"/>
    <property type="project" value="InterPro"/>
</dbReference>
<dbReference type="SUPFAM" id="SSF52935">
    <property type="entry name" value="PK C-terminal domain-like"/>
    <property type="match status" value="1"/>
</dbReference>
<name>A0A3B0T3C5_9ZZZZ</name>
<dbReference type="InterPro" id="IPR015813">
    <property type="entry name" value="Pyrv/PenolPyrv_kinase-like_dom"/>
</dbReference>
<dbReference type="PANTHER" id="PTHR11817">
    <property type="entry name" value="PYRUVATE KINASE"/>
    <property type="match status" value="1"/>
</dbReference>
<evidence type="ECO:0000256" key="8">
    <source>
        <dbReference type="ARBA" id="ARBA00022840"/>
    </source>
</evidence>
<keyword evidence="4 14" id="KW-0808">Transferase</keyword>
<dbReference type="Gene3D" id="2.40.33.10">
    <property type="entry name" value="PK beta-barrel domain-like"/>
    <property type="match status" value="1"/>
</dbReference>
<evidence type="ECO:0000256" key="5">
    <source>
        <dbReference type="ARBA" id="ARBA00022723"/>
    </source>
</evidence>
<evidence type="ECO:0000259" key="12">
    <source>
        <dbReference type="Pfam" id="PF00224"/>
    </source>
</evidence>
<sequence>MERKTKIIATLGPAVASFEGICGLIEAGMNVARLNFSHGTHESHAQMVSWVRDAADRLERPIAILQDIQGPRIRVGSFPGGAIELTDGDVVQLEPGADEMDGSTIFVENLQHVTLSAGSQIRMADGLIGLEVTAVDGTRVTARVVEGGTVTDHKGVAFPGAPMNVPAVTWKDEADLAFGQEQDVDYVAASFVSSGNDIRDVRRLIGADTPIIAKIESAIGYENLDDILDEAYGTMVARGDLGVELSFESVPRAQKDILARSNARARVTITATEMLESMTHATRPTRAEVTDVFGAVLDGSDAVMLSAETAIGKYPQRTVAAMDRICREAEASPQYGKTADLELDSDDARFAVATAQACVEAADSLGLRVIVAFTESGSTSRLISKYRPQADIYAYTPSLRTYRRMALYAGVRSGQFRRVNSTDEMIIYAEKQLLDEGIVERGDGVVMAAGIPPNQAASTNLMKLHSVGSTIVGVPTGD</sequence>
<dbReference type="GO" id="GO:0016301">
    <property type="term" value="F:kinase activity"/>
    <property type="evidence" value="ECO:0007669"/>
    <property type="project" value="UniProtKB-KW"/>
</dbReference>
<keyword evidence="5" id="KW-0479">Metal-binding</keyword>
<keyword evidence="7 14" id="KW-0418">Kinase</keyword>
<dbReference type="InterPro" id="IPR015806">
    <property type="entry name" value="Pyrv_Knase_insert_dom_sf"/>
</dbReference>
<dbReference type="InterPro" id="IPR011037">
    <property type="entry name" value="Pyrv_Knase-like_insert_dom_sf"/>
</dbReference>
<dbReference type="AlphaFoldDB" id="A0A3B0T3C5"/>
<evidence type="ECO:0000256" key="4">
    <source>
        <dbReference type="ARBA" id="ARBA00022679"/>
    </source>
</evidence>
<dbReference type="Gene3D" id="3.40.1380.20">
    <property type="entry name" value="Pyruvate kinase, C-terminal domain"/>
    <property type="match status" value="1"/>
</dbReference>
<keyword evidence="8" id="KW-0067">ATP-binding</keyword>
<dbReference type="SUPFAM" id="SSF51621">
    <property type="entry name" value="Phosphoenolpyruvate/pyruvate domain"/>
    <property type="match status" value="1"/>
</dbReference>
<dbReference type="NCBIfam" id="TIGR01064">
    <property type="entry name" value="pyruv_kin"/>
    <property type="match status" value="1"/>
</dbReference>
<dbReference type="SUPFAM" id="SSF50800">
    <property type="entry name" value="PK beta-barrel domain-like"/>
    <property type="match status" value="1"/>
</dbReference>
<evidence type="ECO:0000256" key="6">
    <source>
        <dbReference type="ARBA" id="ARBA00022741"/>
    </source>
</evidence>
<keyword evidence="11 14" id="KW-0670">Pyruvate</keyword>
<dbReference type="InterPro" id="IPR015793">
    <property type="entry name" value="Pyrv_Knase_brl"/>
</dbReference>
<feature type="domain" description="Pyruvate kinase C-terminal" evidence="13">
    <location>
        <begin position="353"/>
        <end position="465"/>
    </location>
</feature>
<dbReference type="GO" id="GO:0030955">
    <property type="term" value="F:potassium ion binding"/>
    <property type="evidence" value="ECO:0007669"/>
    <property type="project" value="InterPro"/>
</dbReference>
<dbReference type="EMBL" id="UOEK01000509">
    <property type="protein sequence ID" value="VAW08942.1"/>
    <property type="molecule type" value="Genomic_DNA"/>
</dbReference>
<evidence type="ECO:0000256" key="10">
    <source>
        <dbReference type="ARBA" id="ARBA00023152"/>
    </source>
</evidence>
<dbReference type="Gene3D" id="3.20.20.60">
    <property type="entry name" value="Phosphoenolpyruvate-binding domains"/>
    <property type="match status" value="1"/>
</dbReference>
<evidence type="ECO:0000256" key="7">
    <source>
        <dbReference type="ARBA" id="ARBA00022777"/>
    </source>
</evidence>
<gene>
    <name evidence="14" type="ORF">MNBD_ACTINO02-3207</name>
</gene>
<dbReference type="InterPro" id="IPR015795">
    <property type="entry name" value="Pyrv_Knase_C"/>
</dbReference>
<accession>A0A3B0T3C5</accession>
<dbReference type="EC" id="2.7.1.40" evidence="3"/>
<protein>
    <recommendedName>
        <fullName evidence="3">pyruvate kinase</fullName>
        <ecNumber evidence="3">2.7.1.40</ecNumber>
    </recommendedName>
</protein>
<evidence type="ECO:0000313" key="14">
    <source>
        <dbReference type="EMBL" id="VAW08942.1"/>
    </source>
</evidence>
<dbReference type="GO" id="GO:0005524">
    <property type="term" value="F:ATP binding"/>
    <property type="evidence" value="ECO:0007669"/>
    <property type="project" value="UniProtKB-KW"/>
</dbReference>
<comment type="similarity">
    <text evidence="2">Belongs to the pyruvate kinase family.</text>
</comment>
<evidence type="ECO:0000256" key="1">
    <source>
        <dbReference type="ARBA" id="ARBA00004997"/>
    </source>
</evidence>
<dbReference type="InterPro" id="IPR036918">
    <property type="entry name" value="Pyrv_Knase_C_sf"/>
</dbReference>
<evidence type="ECO:0000256" key="9">
    <source>
        <dbReference type="ARBA" id="ARBA00022842"/>
    </source>
</evidence>
<dbReference type="InterPro" id="IPR001697">
    <property type="entry name" value="Pyr_Knase"/>
</dbReference>
<feature type="domain" description="Pyruvate kinase barrel" evidence="12">
    <location>
        <begin position="3"/>
        <end position="319"/>
    </location>
</feature>
<evidence type="ECO:0000259" key="13">
    <source>
        <dbReference type="Pfam" id="PF02887"/>
    </source>
</evidence>
<evidence type="ECO:0000256" key="2">
    <source>
        <dbReference type="ARBA" id="ARBA00008663"/>
    </source>
</evidence>
<dbReference type="Pfam" id="PF00224">
    <property type="entry name" value="PK"/>
    <property type="match status" value="1"/>
</dbReference>
<evidence type="ECO:0000256" key="3">
    <source>
        <dbReference type="ARBA" id="ARBA00012142"/>
    </source>
</evidence>
<dbReference type="NCBIfam" id="NF004978">
    <property type="entry name" value="PRK06354.1"/>
    <property type="match status" value="1"/>
</dbReference>
<evidence type="ECO:0000256" key="11">
    <source>
        <dbReference type="ARBA" id="ARBA00023317"/>
    </source>
</evidence>
<organism evidence="14">
    <name type="scientific">hydrothermal vent metagenome</name>
    <dbReference type="NCBI Taxonomy" id="652676"/>
    <lineage>
        <taxon>unclassified sequences</taxon>
        <taxon>metagenomes</taxon>
        <taxon>ecological metagenomes</taxon>
    </lineage>
</organism>
<keyword evidence="10" id="KW-0324">Glycolysis</keyword>
<dbReference type="NCBIfam" id="NF004491">
    <property type="entry name" value="PRK05826.1"/>
    <property type="match status" value="1"/>
</dbReference>
<dbReference type="PRINTS" id="PR01050">
    <property type="entry name" value="PYRUVTKNASE"/>
</dbReference>
<dbReference type="GO" id="GO:0004743">
    <property type="term" value="F:pyruvate kinase activity"/>
    <property type="evidence" value="ECO:0007669"/>
    <property type="project" value="UniProtKB-EC"/>
</dbReference>
<keyword evidence="9" id="KW-0460">Magnesium</keyword>
<dbReference type="InterPro" id="IPR040442">
    <property type="entry name" value="Pyrv_kinase-like_dom_sf"/>
</dbReference>
<proteinExistence type="inferred from homology"/>
<keyword evidence="6" id="KW-0547">Nucleotide-binding</keyword>
<dbReference type="UniPathway" id="UPA00109">
    <property type="reaction ID" value="UER00188"/>
</dbReference>